<name>U3CJB0_9VIBR</name>
<reference evidence="2 3" key="1">
    <citation type="submission" date="2013-09" db="EMBL/GenBank/DDBJ databases">
        <title>Whole genome shotgun sequence of Vibrio ezurae NBRC 102218.</title>
        <authorList>
            <person name="Yoshida I."/>
            <person name="Hosoyama A."/>
            <person name="Numata M."/>
            <person name="Hashimoto M."/>
            <person name="Hosoyama Y."/>
            <person name="Tsuchikane K."/>
            <person name="Noguchi M."/>
            <person name="Hirakata S."/>
            <person name="Ichikawa N."/>
            <person name="Ohji S."/>
            <person name="Yamazoe A."/>
            <person name="Fujita N."/>
        </authorList>
    </citation>
    <scope>NUCLEOTIDE SEQUENCE [LARGE SCALE GENOMIC DNA]</scope>
    <source>
        <strain evidence="2 3">NBRC 102218</strain>
    </source>
</reference>
<comment type="caution">
    <text evidence="2">The sequence shown here is derived from an EMBL/GenBank/DDBJ whole genome shotgun (WGS) entry which is preliminary data.</text>
</comment>
<dbReference type="EMBL" id="BATM01000053">
    <property type="protein sequence ID" value="GAD81244.1"/>
    <property type="molecule type" value="Genomic_DNA"/>
</dbReference>
<keyword evidence="1" id="KW-0472">Membrane</keyword>
<evidence type="ECO:0000313" key="3">
    <source>
        <dbReference type="Proteomes" id="UP000016562"/>
    </source>
</evidence>
<proteinExistence type="predicted"/>
<dbReference type="Proteomes" id="UP000016562">
    <property type="component" value="Unassembled WGS sequence"/>
</dbReference>
<evidence type="ECO:0000313" key="2">
    <source>
        <dbReference type="EMBL" id="GAD81244.1"/>
    </source>
</evidence>
<keyword evidence="1" id="KW-0812">Transmembrane</keyword>
<evidence type="ECO:0000256" key="1">
    <source>
        <dbReference type="SAM" id="Phobius"/>
    </source>
</evidence>
<keyword evidence="3" id="KW-1185">Reference proteome</keyword>
<dbReference type="OrthoDB" id="1149028at2"/>
<organism evidence="2 3">
    <name type="scientific">Vibrio ezurae NBRC 102218</name>
    <dbReference type="NCBI Taxonomy" id="1219080"/>
    <lineage>
        <taxon>Bacteria</taxon>
        <taxon>Pseudomonadati</taxon>
        <taxon>Pseudomonadota</taxon>
        <taxon>Gammaproteobacteria</taxon>
        <taxon>Vibrionales</taxon>
        <taxon>Vibrionaceae</taxon>
        <taxon>Vibrio</taxon>
    </lineage>
</organism>
<keyword evidence="1" id="KW-1133">Transmembrane helix</keyword>
<dbReference type="STRING" id="1219080.VEZ01S_53_00440"/>
<feature type="transmembrane region" description="Helical" evidence="1">
    <location>
        <begin position="461"/>
        <end position="479"/>
    </location>
</feature>
<sequence length="480" mass="54459">MKRILNNPFRILGGLANYSERELISNARKASKFLSIGREFDFEYDFYFLPKLNRQVSDLDDAQRALERREDRLLFGLFWFVNSNSFDEMALQSMKDGDKNTALQVLRKVTKDRSLSVKNISSFNNISTLQLLSDDVKEVKLGIANKFKVIRSAYFSEFVKSIVDDEFVISIEAVEGAFIDSFTERLDIHDLFELAPEDIKTQLAFAATDTDFFKIERELEELKNNELGVSIDSEVDSFISRITGHYDNIVTLLGSQNMRVKSISTQIAEVILSKHISYYNYHLNSSGQKEAILGAKSILLSGQVYALSDSMRKKYIENIEELDEMLETEKYERHIRLFNSKIDDALRNNSLYQMVQDAGKALDILEGKVPRSHDAFQVASNNAAVAMMNKCIDKGNAVQSGSCSLDDISSTMGQCISAMNALTKIDMTSSNLQHHNKNLQVMKDVKSRVDQAISKRTQDKFLGFVGWIVVIAIIFFVFGN</sequence>
<dbReference type="RefSeq" id="WP_021714941.1">
    <property type="nucleotide sequence ID" value="NZ_BATM01000053.1"/>
</dbReference>
<gene>
    <name evidence="2" type="ORF">VEZ01S_53_00440</name>
</gene>
<protein>
    <submittedName>
        <fullName evidence="2">Uncharacterized protein</fullName>
    </submittedName>
</protein>
<accession>U3CJB0</accession>
<dbReference type="AlphaFoldDB" id="U3CJB0"/>